<sequence>MLTTFQILTTLALLFWPMMWISSVMLFGGPGATDNPNTVYSTVGLLLYPCALFLLYGLMGWPLFFIPSKYLMIIGIPLNLVLVYASYGTLVINTMKGISNSGYSVTEQNVYYAGKLIPDALAESFSVFDNEPSYRSSQYARDAERVYYHGQPLPDADAMSFKLLFADNDDYWADKDQVFYHATPLNLNPSTTKVFHQDSHATYLTDGERLYCESMLVAGADLASFTVLFGPVAKDKHHIYYEDAIILPEADIASFTLYENEQYYAFDKNSVYDLIADNSQKIADSDPASFEFLGRSYMKDKHRVYLSQQYAPTIVLADVDRESLVVTDYDDKTGSDAYDKHGYLLNGQRLTAD</sequence>
<dbReference type="RefSeq" id="WP_233052288.1">
    <property type="nucleotide sequence ID" value="NZ_JAIMJA010000006.1"/>
</dbReference>
<comment type="caution">
    <text evidence="2">The sequence shown here is derived from an EMBL/GenBank/DDBJ whole genome shotgun (WGS) entry which is preliminary data.</text>
</comment>
<name>A0ABS8WAP3_9GAMM</name>
<proteinExistence type="predicted"/>
<feature type="transmembrane region" description="Helical" evidence="1">
    <location>
        <begin position="7"/>
        <end position="27"/>
    </location>
</feature>
<organism evidence="2 3">
    <name type="scientific">Motilimonas cestriensis</name>
    <dbReference type="NCBI Taxonomy" id="2742685"/>
    <lineage>
        <taxon>Bacteria</taxon>
        <taxon>Pseudomonadati</taxon>
        <taxon>Pseudomonadota</taxon>
        <taxon>Gammaproteobacteria</taxon>
        <taxon>Alteromonadales</taxon>
        <taxon>Alteromonadales genera incertae sedis</taxon>
        <taxon>Motilimonas</taxon>
    </lineage>
</organism>
<keyword evidence="1" id="KW-1133">Transmembrane helix</keyword>
<dbReference type="EMBL" id="JAIMJA010000006">
    <property type="protein sequence ID" value="MCE2594768.1"/>
    <property type="molecule type" value="Genomic_DNA"/>
</dbReference>
<evidence type="ECO:0000256" key="1">
    <source>
        <dbReference type="SAM" id="Phobius"/>
    </source>
</evidence>
<keyword evidence="1" id="KW-0472">Membrane</keyword>
<evidence type="ECO:0000313" key="2">
    <source>
        <dbReference type="EMBL" id="MCE2594768.1"/>
    </source>
</evidence>
<reference evidence="2 3" key="1">
    <citation type="journal article" date="2022" name="Environ. Microbiol. Rep.">
        <title>Eco-phylogenetic analyses reveal divergent evolution of vitamin B12 metabolism in the marine bacterial family 'Psychromonadaceae'.</title>
        <authorList>
            <person name="Jin X."/>
            <person name="Yang Y."/>
            <person name="Cao H."/>
            <person name="Gao B."/>
            <person name="Zhao Z."/>
        </authorList>
    </citation>
    <scope>NUCLEOTIDE SEQUENCE [LARGE SCALE GENOMIC DNA]</scope>
    <source>
        <strain evidence="2 3">MKS20</strain>
    </source>
</reference>
<feature type="transmembrane region" description="Helical" evidence="1">
    <location>
        <begin position="39"/>
        <end position="58"/>
    </location>
</feature>
<keyword evidence="1" id="KW-0812">Transmembrane</keyword>
<evidence type="ECO:0000313" key="3">
    <source>
        <dbReference type="Proteomes" id="UP001201273"/>
    </source>
</evidence>
<keyword evidence="3" id="KW-1185">Reference proteome</keyword>
<dbReference type="Proteomes" id="UP001201273">
    <property type="component" value="Unassembled WGS sequence"/>
</dbReference>
<dbReference type="Pfam" id="PF13644">
    <property type="entry name" value="DKNYY"/>
    <property type="match status" value="1"/>
</dbReference>
<dbReference type="InterPro" id="IPR027375">
    <property type="entry name" value="DKNYY"/>
</dbReference>
<feature type="transmembrane region" description="Helical" evidence="1">
    <location>
        <begin position="70"/>
        <end position="92"/>
    </location>
</feature>
<accession>A0ABS8WAP3</accession>
<protein>
    <submittedName>
        <fullName evidence="2">DKNYY domain-containing protein</fullName>
    </submittedName>
</protein>
<gene>
    <name evidence="2" type="ORF">K6Y31_08055</name>
</gene>